<dbReference type="SUPFAM" id="SSF51197">
    <property type="entry name" value="Clavaminate synthase-like"/>
    <property type="match status" value="1"/>
</dbReference>
<reference evidence="1" key="1">
    <citation type="submission" date="2019-09" db="EMBL/GenBank/DDBJ databases">
        <title>Characterisation of the sponge microbiome using genome-centric metagenomics.</title>
        <authorList>
            <person name="Engelberts J.P."/>
            <person name="Robbins S.J."/>
            <person name="De Goeij J.M."/>
            <person name="Aranda M."/>
            <person name="Bell S.C."/>
            <person name="Webster N.S."/>
        </authorList>
    </citation>
    <scope>NUCLEOTIDE SEQUENCE</scope>
    <source>
        <strain evidence="1">SB0675_bin_29</strain>
    </source>
</reference>
<keyword evidence="1" id="KW-0223">Dioxygenase</keyword>
<proteinExistence type="predicted"/>
<comment type="caution">
    <text evidence="1">The sequence shown here is derived from an EMBL/GenBank/DDBJ whole genome shotgun (WGS) entry which is preliminary data.</text>
</comment>
<dbReference type="PANTHER" id="PTHR20883:SF48">
    <property type="entry name" value="ECTOINE DIOXYGENASE"/>
    <property type="match status" value="1"/>
</dbReference>
<name>A0A6B1FUT0_9CHLR</name>
<dbReference type="AlphaFoldDB" id="A0A6B1FUT0"/>
<organism evidence="1">
    <name type="scientific">Caldilineaceae bacterium SB0675_bin_29</name>
    <dbReference type="NCBI Taxonomy" id="2605266"/>
    <lineage>
        <taxon>Bacteria</taxon>
        <taxon>Bacillati</taxon>
        <taxon>Chloroflexota</taxon>
        <taxon>Caldilineae</taxon>
        <taxon>Caldilineales</taxon>
        <taxon>Caldilineaceae</taxon>
    </lineage>
</organism>
<dbReference type="InterPro" id="IPR008775">
    <property type="entry name" value="Phytyl_CoA_dOase-like"/>
</dbReference>
<keyword evidence="1" id="KW-0560">Oxidoreductase</keyword>
<dbReference type="Gene3D" id="2.60.120.620">
    <property type="entry name" value="q2cbj1_9rhob like domain"/>
    <property type="match status" value="1"/>
</dbReference>
<sequence>MRKMTDMTATQTPTVVNGVNIDELITPDVLTEYKERGYWVSPRLFNAEQIAEMREAQERMWAGEHDSEILPQYGAQEVEPGSPDVRQQCNAFWLSDVIRKVTTSPLLGAIGARFMGVDTVRLWHDQAVYKPGIGPEGKDETAGNIGWHQDYGHWKSSSTSNMCTAWIALQDTDLQNGGMRTIVGSHKWGLLEDCNTFGHKDLDGLQARFANQDISGAWLDEPCIMQAGQVSFHHALTLHGSGPNLTWEPRMCLISHMMPGDTTYLPGRQYHPNLVFLGPHAQKGEPFAGPYWPQMWPEGEE</sequence>
<protein>
    <submittedName>
        <fullName evidence="1">Phytanoyl-CoA dioxygenase family protein</fullName>
    </submittedName>
</protein>
<gene>
    <name evidence="1" type="ORF">F4148_03555</name>
</gene>
<accession>A0A6B1FUT0</accession>
<evidence type="ECO:0000313" key="1">
    <source>
        <dbReference type="EMBL" id="MYH60863.1"/>
    </source>
</evidence>
<dbReference type="GO" id="GO:0005506">
    <property type="term" value="F:iron ion binding"/>
    <property type="evidence" value="ECO:0007669"/>
    <property type="project" value="UniProtKB-ARBA"/>
</dbReference>
<dbReference type="GO" id="GO:0016706">
    <property type="term" value="F:2-oxoglutarate-dependent dioxygenase activity"/>
    <property type="evidence" value="ECO:0007669"/>
    <property type="project" value="UniProtKB-ARBA"/>
</dbReference>
<dbReference type="Pfam" id="PF05721">
    <property type="entry name" value="PhyH"/>
    <property type="match status" value="1"/>
</dbReference>
<dbReference type="PANTHER" id="PTHR20883">
    <property type="entry name" value="PHYTANOYL-COA DIOXYGENASE DOMAIN CONTAINING 1"/>
    <property type="match status" value="1"/>
</dbReference>
<dbReference type="EMBL" id="VYDA01000131">
    <property type="protein sequence ID" value="MYH60863.1"/>
    <property type="molecule type" value="Genomic_DNA"/>
</dbReference>